<sequence>NLLKPSKESLSNKKTSACFSEYFNYKDDCSINDIVNIQTLQNLLDQVVVCAQCQGSISVFAYERLGISAKLVKCNGCGFCASDTNSKVLNSGKTDINVRLVL</sequence>
<accession>A0A1B6GPH2</accession>
<reference evidence="1" key="1">
    <citation type="submission" date="2015-11" db="EMBL/GenBank/DDBJ databases">
        <title>De novo transcriptome assembly of four potential Pierce s Disease insect vectors from Arizona vineyards.</title>
        <authorList>
            <person name="Tassone E.E."/>
        </authorList>
    </citation>
    <scope>NUCLEOTIDE SEQUENCE</scope>
</reference>
<dbReference type="EMBL" id="GECZ01005444">
    <property type="protein sequence ID" value="JAS64325.1"/>
    <property type="molecule type" value="Transcribed_RNA"/>
</dbReference>
<feature type="non-terminal residue" evidence="1">
    <location>
        <position position="102"/>
    </location>
</feature>
<evidence type="ECO:0000313" key="1">
    <source>
        <dbReference type="EMBL" id="JAS64325.1"/>
    </source>
</evidence>
<gene>
    <name evidence="1" type="ORF">g.44953</name>
</gene>
<protein>
    <submittedName>
        <fullName evidence="1">Uncharacterized protein</fullName>
    </submittedName>
</protein>
<proteinExistence type="predicted"/>
<feature type="non-terminal residue" evidence="1">
    <location>
        <position position="1"/>
    </location>
</feature>
<name>A0A1B6GPH2_9HEMI</name>
<dbReference type="AlphaFoldDB" id="A0A1B6GPH2"/>
<organism evidence="1">
    <name type="scientific">Cuerna arida</name>
    <dbReference type="NCBI Taxonomy" id="1464854"/>
    <lineage>
        <taxon>Eukaryota</taxon>
        <taxon>Metazoa</taxon>
        <taxon>Ecdysozoa</taxon>
        <taxon>Arthropoda</taxon>
        <taxon>Hexapoda</taxon>
        <taxon>Insecta</taxon>
        <taxon>Pterygota</taxon>
        <taxon>Neoptera</taxon>
        <taxon>Paraneoptera</taxon>
        <taxon>Hemiptera</taxon>
        <taxon>Auchenorrhyncha</taxon>
        <taxon>Membracoidea</taxon>
        <taxon>Cicadellidae</taxon>
        <taxon>Cicadellinae</taxon>
        <taxon>Proconiini</taxon>
        <taxon>Cuerna</taxon>
    </lineage>
</organism>